<reference evidence="1 2" key="1">
    <citation type="journal article" date="2018" name="Cell">
        <title>The Chara Genome: Secondary Complexity and Implications for Plant Terrestrialization.</title>
        <authorList>
            <person name="Nishiyama T."/>
            <person name="Sakayama H."/>
            <person name="Vries J.D."/>
            <person name="Buschmann H."/>
            <person name="Saint-Marcoux D."/>
            <person name="Ullrich K.K."/>
            <person name="Haas F.B."/>
            <person name="Vanderstraeten L."/>
            <person name="Becker D."/>
            <person name="Lang D."/>
            <person name="Vosolsobe S."/>
            <person name="Rombauts S."/>
            <person name="Wilhelmsson P.K.I."/>
            <person name="Janitza P."/>
            <person name="Kern R."/>
            <person name="Heyl A."/>
            <person name="Rumpler F."/>
            <person name="Villalobos L.I.A.C."/>
            <person name="Clay J.M."/>
            <person name="Skokan R."/>
            <person name="Toyoda A."/>
            <person name="Suzuki Y."/>
            <person name="Kagoshima H."/>
            <person name="Schijlen E."/>
            <person name="Tajeshwar N."/>
            <person name="Catarino B."/>
            <person name="Hetherington A.J."/>
            <person name="Saltykova A."/>
            <person name="Bonnot C."/>
            <person name="Breuninger H."/>
            <person name="Symeonidi A."/>
            <person name="Radhakrishnan G.V."/>
            <person name="Van Nieuwerburgh F."/>
            <person name="Deforce D."/>
            <person name="Chang C."/>
            <person name="Karol K.G."/>
            <person name="Hedrich R."/>
            <person name="Ulvskov P."/>
            <person name="Glockner G."/>
            <person name="Delwiche C.F."/>
            <person name="Petrasek J."/>
            <person name="Van de Peer Y."/>
            <person name="Friml J."/>
            <person name="Beilby M."/>
            <person name="Dolan L."/>
            <person name="Kohara Y."/>
            <person name="Sugano S."/>
            <person name="Fujiyama A."/>
            <person name="Delaux P.-M."/>
            <person name="Quint M."/>
            <person name="TheiBen G."/>
            <person name="Hagemann M."/>
            <person name="Harholt J."/>
            <person name="Dunand C."/>
            <person name="Zachgo S."/>
            <person name="Langdale J."/>
            <person name="Maumus F."/>
            <person name="Straeten D.V.D."/>
            <person name="Gould S.B."/>
            <person name="Rensing S.A."/>
        </authorList>
    </citation>
    <scope>NUCLEOTIDE SEQUENCE [LARGE SCALE GENOMIC DNA]</scope>
    <source>
        <strain evidence="1 2">S276</strain>
    </source>
</reference>
<comment type="caution">
    <text evidence="1">The sequence shown here is derived from an EMBL/GenBank/DDBJ whole genome shotgun (WGS) entry which is preliminary data.</text>
</comment>
<accession>A0A388JYE8</accession>
<evidence type="ECO:0000313" key="1">
    <source>
        <dbReference type="EMBL" id="GBG62839.1"/>
    </source>
</evidence>
<protein>
    <submittedName>
        <fullName evidence="1">Uncharacterized protein</fullName>
    </submittedName>
</protein>
<proteinExistence type="predicted"/>
<organism evidence="1 2">
    <name type="scientific">Chara braunii</name>
    <name type="common">Braun's stonewort</name>
    <dbReference type="NCBI Taxonomy" id="69332"/>
    <lineage>
        <taxon>Eukaryota</taxon>
        <taxon>Viridiplantae</taxon>
        <taxon>Streptophyta</taxon>
        <taxon>Charophyceae</taxon>
        <taxon>Charales</taxon>
        <taxon>Characeae</taxon>
        <taxon>Chara</taxon>
    </lineage>
</organism>
<dbReference type="AlphaFoldDB" id="A0A388JYE8"/>
<sequence length="104" mass="11382">MLCQANSVFDDVSWLWSRGRLLQVVLGGLVVSTVQNRCLQLVLVSFLQYACSLGAFSRHAGHDATHSLRRLGEATVPRIVGPSCIFIVVSKTPCEEGRCGRHLS</sequence>
<name>A0A388JYE8_CHABU</name>
<gene>
    <name evidence="1" type="ORF">CBR_g32424</name>
</gene>
<dbReference type="Gramene" id="GBG62839">
    <property type="protein sequence ID" value="GBG62839"/>
    <property type="gene ID" value="CBR_g32424"/>
</dbReference>
<dbReference type="Proteomes" id="UP000265515">
    <property type="component" value="Unassembled WGS sequence"/>
</dbReference>
<keyword evidence="2" id="KW-1185">Reference proteome</keyword>
<evidence type="ECO:0000313" key="2">
    <source>
        <dbReference type="Proteomes" id="UP000265515"/>
    </source>
</evidence>
<dbReference type="EMBL" id="BFEA01000032">
    <property type="protein sequence ID" value="GBG62839.1"/>
    <property type="molecule type" value="Genomic_DNA"/>
</dbReference>